<keyword evidence="8" id="KW-0157">Chromophore</keyword>
<keyword evidence="6" id="KW-0934">Plastid</keyword>
<feature type="chain" id="PRO_5031078275" evidence="9">
    <location>
        <begin position="17"/>
        <end position="207"/>
    </location>
</feature>
<evidence type="ECO:0000256" key="1">
    <source>
        <dbReference type="ARBA" id="ARBA00004022"/>
    </source>
</evidence>
<comment type="subcellular location">
    <subcellularLocation>
        <location evidence="2">Plastid</location>
        <location evidence="2">Chloroplast</location>
    </subcellularLocation>
</comment>
<dbReference type="SUPFAM" id="SSF103511">
    <property type="entry name" value="Chlorophyll a-b binding protein"/>
    <property type="match status" value="1"/>
</dbReference>
<evidence type="ECO:0000256" key="2">
    <source>
        <dbReference type="ARBA" id="ARBA00004229"/>
    </source>
</evidence>
<accession>A0A7S1YNR9</accession>
<organism evidence="10">
    <name type="scientific">Skeletonema marinoi</name>
    <dbReference type="NCBI Taxonomy" id="267567"/>
    <lineage>
        <taxon>Eukaryota</taxon>
        <taxon>Sar</taxon>
        <taxon>Stramenopiles</taxon>
        <taxon>Ochrophyta</taxon>
        <taxon>Bacillariophyta</taxon>
        <taxon>Coscinodiscophyceae</taxon>
        <taxon>Thalassiosirophycidae</taxon>
        <taxon>Thalassiosirales</taxon>
        <taxon>Skeletonemataceae</taxon>
        <taxon>Skeletonema</taxon>
        <taxon>Skeletonema marinoi-dohrnii complex</taxon>
    </lineage>
</organism>
<evidence type="ECO:0000256" key="4">
    <source>
        <dbReference type="ARBA" id="ARBA00022528"/>
    </source>
</evidence>
<dbReference type="AlphaFoldDB" id="A0A7S1YNR9"/>
<dbReference type="GO" id="GO:0009765">
    <property type="term" value="P:photosynthesis, light harvesting"/>
    <property type="evidence" value="ECO:0007669"/>
    <property type="project" value="InterPro"/>
</dbReference>
<feature type="binding site" description="axial binding residue" evidence="8">
    <location>
        <position position="141"/>
    </location>
    <ligand>
        <name>chlorophyll b</name>
        <dbReference type="ChEBI" id="CHEBI:61721"/>
        <label>1</label>
    </ligand>
    <ligandPart>
        <name>Mg</name>
        <dbReference type="ChEBI" id="CHEBI:25107"/>
    </ligandPart>
</feature>
<dbReference type="GO" id="GO:0016020">
    <property type="term" value="C:membrane"/>
    <property type="evidence" value="ECO:0007669"/>
    <property type="project" value="InterPro"/>
</dbReference>
<feature type="binding site" description="axial binding residue" evidence="8">
    <location>
        <position position="111"/>
    </location>
    <ligand>
        <name>chlorophyll b</name>
        <dbReference type="ChEBI" id="CHEBI:61721"/>
        <label>1</label>
    </ligand>
    <ligandPart>
        <name>Mg</name>
        <dbReference type="ChEBI" id="CHEBI:25107"/>
    </ligandPart>
</feature>
<keyword evidence="9" id="KW-0732">Signal</keyword>
<dbReference type="GO" id="GO:0016168">
    <property type="term" value="F:chlorophyll binding"/>
    <property type="evidence" value="ECO:0007669"/>
    <property type="project" value="UniProtKB-KW"/>
</dbReference>
<dbReference type="Gene3D" id="1.10.3460.10">
    <property type="entry name" value="Chlorophyll a/b binding protein domain"/>
    <property type="match status" value="1"/>
</dbReference>
<feature type="binding site" description="axial binding residue" evidence="8">
    <location>
        <position position="176"/>
    </location>
    <ligand>
        <name>chlorophyll b</name>
        <dbReference type="ChEBI" id="CHEBI:61721"/>
        <label>3</label>
    </ligand>
    <ligandPart>
        <name>Mg</name>
        <dbReference type="ChEBI" id="CHEBI:25107"/>
    </ligandPart>
</feature>
<evidence type="ECO:0000256" key="7">
    <source>
        <dbReference type="ARBA" id="ARBA00023243"/>
    </source>
</evidence>
<feature type="signal peptide" evidence="9">
    <location>
        <begin position="1"/>
        <end position="16"/>
    </location>
</feature>
<dbReference type="GO" id="GO:0030076">
    <property type="term" value="C:light-harvesting complex"/>
    <property type="evidence" value="ECO:0007669"/>
    <property type="project" value="UniProtKB-KW"/>
</dbReference>
<name>A0A7S1YNR9_9STRA</name>
<dbReference type="PANTHER" id="PTHR21649">
    <property type="entry name" value="CHLOROPHYLL A/B BINDING PROTEIN"/>
    <property type="match status" value="1"/>
</dbReference>
<feature type="binding site" evidence="8">
    <location>
        <position position="181"/>
    </location>
    <ligand>
        <name>chlorophyll a</name>
        <dbReference type="ChEBI" id="CHEBI:58416"/>
        <label>1</label>
    </ligand>
</feature>
<feature type="binding site" evidence="8">
    <location>
        <position position="71"/>
    </location>
    <ligand>
        <name>chlorophyll a</name>
        <dbReference type="ChEBI" id="CHEBI:58416"/>
        <label>1</label>
    </ligand>
</feature>
<feature type="binding site" evidence="8">
    <location>
        <position position="68"/>
    </location>
    <ligand>
        <name>chlorophyll a</name>
        <dbReference type="ChEBI" id="CHEBI:58416"/>
        <label>1</label>
    </ligand>
</feature>
<evidence type="ECO:0000313" key="10">
    <source>
        <dbReference type="EMBL" id="CAD9313057.1"/>
    </source>
</evidence>
<feature type="binding site" description="axial binding residue" evidence="8">
    <location>
        <position position="73"/>
    </location>
    <ligand>
        <name>chlorophyll b</name>
        <dbReference type="ChEBI" id="CHEBI:61721"/>
        <label>1</label>
    </ligand>
    <ligandPart>
        <name>Mg</name>
        <dbReference type="ChEBI" id="CHEBI:25107"/>
    </ligandPart>
</feature>
<proteinExistence type="inferred from homology"/>
<reference evidence="10" key="1">
    <citation type="submission" date="2021-01" db="EMBL/GenBank/DDBJ databases">
        <authorList>
            <person name="Corre E."/>
            <person name="Pelletier E."/>
            <person name="Niang G."/>
            <person name="Scheremetjew M."/>
            <person name="Finn R."/>
            <person name="Kale V."/>
            <person name="Holt S."/>
            <person name="Cochrane G."/>
            <person name="Meng A."/>
            <person name="Brown T."/>
            <person name="Cohen L."/>
        </authorList>
    </citation>
    <scope>NUCLEOTIDE SEQUENCE</scope>
    <source>
        <strain evidence="10">FE7</strain>
    </source>
</reference>
<evidence type="ECO:0000256" key="9">
    <source>
        <dbReference type="SAM" id="SignalP"/>
    </source>
</evidence>
<dbReference type="InterPro" id="IPR022796">
    <property type="entry name" value="Chloroa_b-bind"/>
</dbReference>
<gene>
    <name evidence="10" type="ORF">SMAR1039_LOCUS267</name>
</gene>
<keyword evidence="5" id="KW-0602">Photosynthesis</keyword>
<evidence type="ECO:0000256" key="5">
    <source>
        <dbReference type="ARBA" id="ARBA00022531"/>
    </source>
</evidence>
<dbReference type="GO" id="GO:0009507">
    <property type="term" value="C:chloroplast"/>
    <property type="evidence" value="ECO:0007669"/>
    <property type="project" value="UniProtKB-SubCell"/>
</dbReference>
<comment type="similarity">
    <text evidence="3">Belongs to the fucoxanthin chlorophyll protein family.</text>
</comment>
<evidence type="ECO:0000256" key="3">
    <source>
        <dbReference type="ARBA" id="ARBA00005933"/>
    </source>
</evidence>
<dbReference type="Pfam" id="PF00504">
    <property type="entry name" value="Chloroa_b-bind"/>
    <property type="match status" value="1"/>
</dbReference>
<dbReference type="InterPro" id="IPR001344">
    <property type="entry name" value="Chloro_AB-bd_pln"/>
</dbReference>
<evidence type="ECO:0000256" key="6">
    <source>
        <dbReference type="ARBA" id="ARBA00022640"/>
    </source>
</evidence>
<comment type="function">
    <text evidence="1">The light-harvesting complex (LHC) functions as a light receptor, it captures and delivers excitation energy to photosystems with which it is closely associated. Energy is transferred from the carotenoid and chlorophyll C (or B) to chlorophyll A and the photosynthetic reaction centers where it is used to synthesize ATP and reducing power.</text>
</comment>
<dbReference type="EMBL" id="HBGM01000403">
    <property type="protein sequence ID" value="CAD9313057.1"/>
    <property type="molecule type" value="Transcribed_RNA"/>
</dbReference>
<sequence>MMKLALISALAGSAAAFAPAKVAQSSTTALNADLSKELGAQAPLGFFDPLGLVADGDKDNFDRLRWVELKHGRIAMLGVVGYLVTYAGVRFPGAEDIPSGFAALDNLPGMVWAQMIATWSMMEAANQDQYAGPWGTNQNALGESPAEFKGDFRNGFIDFGWDKYSDDQKMRKRAIELNQGRAAQMGILGLMVHEKLGNVDQLLPPHF</sequence>
<keyword evidence="4" id="KW-0150">Chloroplast</keyword>
<protein>
    <submittedName>
        <fullName evidence="10">Uncharacterized protein</fullName>
    </submittedName>
</protein>
<keyword evidence="7" id="KW-0437">Light-harvesting polypeptide</keyword>
<keyword evidence="8" id="KW-0148">Chlorophyll</keyword>
<evidence type="ECO:0000256" key="8">
    <source>
        <dbReference type="PIRSR" id="PIRSR601344-1"/>
    </source>
</evidence>